<evidence type="ECO:0000256" key="2">
    <source>
        <dbReference type="ARBA" id="ARBA00007951"/>
    </source>
</evidence>
<accession>A0A7W5E181</accession>
<comment type="similarity">
    <text evidence="2">Belongs to the glycosyl hydrolase 29 family.</text>
</comment>
<dbReference type="PRINTS" id="PR00741">
    <property type="entry name" value="GLHYDRLASE29"/>
</dbReference>
<dbReference type="GO" id="GO:0006004">
    <property type="term" value="P:fucose metabolic process"/>
    <property type="evidence" value="ECO:0007669"/>
    <property type="project" value="InterPro"/>
</dbReference>
<dbReference type="InterPro" id="IPR057739">
    <property type="entry name" value="Glyco_hydro_29_N"/>
</dbReference>
<dbReference type="AlphaFoldDB" id="A0A7W5E181"/>
<dbReference type="GO" id="GO:0004560">
    <property type="term" value="F:alpha-L-fucosidase activity"/>
    <property type="evidence" value="ECO:0007669"/>
    <property type="project" value="UniProtKB-EC"/>
</dbReference>
<evidence type="ECO:0000259" key="7">
    <source>
        <dbReference type="Pfam" id="PF01120"/>
    </source>
</evidence>
<dbReference type="GO" id="GO:0005764">
    <property type="term" value="C:lysosome"/>
    <property type="evidence" value="ECO:0007669"/>
    <property type="project" value="TreeGrafter"/>
</dbReference>
<evidence type="ECO:0000256" key="4">
    <source>
        <dbReference type="ARBA" id="ARBA00022729"/>
    </source>
</evidence>
<evidence type="ECO:0000256" key="6">
    <source>
        <dbReference type="ARBA" id="ARBA00023295"/>
    </source>
</evidence>
<dbReference type="EC" id="3.2.1.51" evidence="3"/>
<evidence type="ECO:0000313" key="9">
    <source>
        <dbReference type="Proteomes" id="UP000536179"/>
    </source>
</evidence>
<feature type="domain" description="Glycoside hydrolase family 29 N-terminal" evidence="7">
    <location>
        <begin position="111"/>
        <end position="435"/>
    </location>
</feature>
<evidence type="ECO:0000313" key="8">
    <source>
        <dbReference type="EMBL" id="MBB3208245.1"/>
    </source>
</evidence>
<dbReference type="Proteomes" id="UP000536179">
    <property type="component" value="Unassembled WGS sequence"/>
</dbReference>
<protein>
    <recommendedName>
        <fullName evidence="3">alpha-L-fucosidase</fullName>
        <ecNumber evidence="3">3.2.1.51</ecNumber>
    </recommendedName>
</protein>
<dbReference type="InterPro" id="IPR016286">
    <property type="entry name" value="FUC_metazoa-typ"/>
</dbReference>
<evidence type="ECO:0000256" key="1">
    <source>
        <dbReference type="ARBA" id="ARBA00004071"/>
    </source>
</evidence>
<reference evidence="8 9" key="1">
    <citation type="submission" date="2020-08" db="EMBL/GenBank/DDBJ databases">
        <title>Genomic Encyclopedia of Type Strains, Phase III (KMG-III): the genomes of soil and plant-associated and newly described type strains.</title>
        <authorList>
            <person name="Whitman W."/>
        </authorList>
    </citation>
    <scope>NUCLEOTIDE SEQUENCE [LARGE SCALE GENOMIC DNA]</scope>
    <source>
        <strain evidence="8 9">CECT 8075</strain>
    </source>
</reference>
<dbReference type="SUPFAM" id="SSF51445">
    <property type="entry name" value="(Trans)glycosidases"/>
    <property type="match status" value="1"/>
</dbReference>
<comment type="function">
    <text evidence="1">Alpha-L-fucosidase is responsible for hydrolyzing the alpha-1,6-linked fucose joined to the reducing-end N-acetylglucosamine of the carbohydrate moieties of glycoproteins.</text>
</comment>
<dbReference type="InterPro" id="IPR017853">
    <property type="entry name" value="GH"/>
</dbReference>
<organism evidence="8 9">
    <name type="scientific">Aporhodopirellula rubra</name>
    <dbReference type="NCBI Taxonomy" id="980271"/>
    <lineage>
        <taxon>Bacteria</taxon>
        <taxon>Pseudomonadati</taxon>
        <taxon>Planctomycetota</taxon>
        <taxon>Planctomycetia</taxon>
        <taxon>Pirellulales</taxon>
        <taxon>Pirellulaceae</taxon>
        <taxon>Aporhodopirellula</taxon>
    </lineage>
</organism>
<dbReference type="InterPro" id="IPR000933">
    <property type="entry name" value="Glyco_hydro_29"/>
</dbReference>
<dbReference type="RefSeq" id="WP_221225215.1">
    <property type="nucleotide sequence ID" value="NZ_JACHXU010000014.1"/>
</dbReference>
<dbReference type="EMBL" id="JACHXU010000014">
    <property type="protein sequence ID" value="MBB3208245.1"/>
    <property type="molecule type" value="Genomic_DNA"/>
</dbReference>
<evidence type="ECO:0000256" key="5">
    <source>
        <dbReference type="ARBA" id="ARBA00022801"/>
    </source>
</evidence>
<dbReference type="PANTHER" id="PTHR10030:SF37">
    <property type="entry name" value="ALPHA-L-FUCOSIDASE-RELATED"/>
    <property type="match status" value="1"/>
</dbReference>
<gene>
    <name evidence="8" type="ORF">FHS27_004072</name>
</gene>
<keyword evidence="5 8" id="KW-0378">Hydrolase</keyword>
<keyword evidence="9" id="KW-1185">Reference proteome</keyword>
<sequence length="527" mass="59856">MNPLKTIGLSLPIPAPSPAMISLSVAFEEIKEDSRKLMKQITLALIGLLAVACTAHAQEKSLAEDPFALEQTRHQSTSERPWAGKTPKEVQAWARTNLHRKLIGKEIDAASHPEWDWFRKSGLGLFLHWGPPSVAPNNGDAWAMVWSQAKANAKRKMMLPEEMFAVAETWNPEKYDPDKWMAAAAEAGFGYAVLTSRHHDGYCLWPSEHGTWDTGDHMNGRDLIKDYVGASRKHGLRVGLYYSGPNWHFDYKNREFMHPPSKNFRMNYQHEKVDTSAKLTPLMASSGPAEKEQSEGQVRELMTNYGPIDMMWWDGNSIMTPQELAKLQPNIFVARGLIATPEGMHHGESENVKVTNEAGWWWELCIKSENSFTPNWHYGVQCETNHWDTNKLLTELVRCRSLGGNLLVNIPPRGNGEMMDWYYEVCDEMAGWMKHSREAVVDVDLDAPLPTLDKTQNFTTKRGNIFYSLPNDQGVVFIRDVQRPASVTSLRTGESIDFEYRDGSLRIVLPEALRTELPDMVKIVFRE</sequence>
<evidence type="ECO:0000256" key="3">
    <source>
        <dbReference type="ARBA" id="ARBA00012662"/>
    </source>
</evidence>
<keyword evidence="4" id="KW-0732">Signal</keyword>
<dbReference type="GO" id="GO:0016139">
    <property type="term" value="P:glycoside catabolic process"/>
    <property type="evidence" value="ECO:0007669"/>
    <property type="project" value="TreeGrafter"/>
</dbReference>
<name>A0A7W5E181_9BACT</name>
<comment type="caution">
    <text evidence="8">The sequence shown here is derived from an EMBL/GenBank/DDBJ whole genome shotgun (WGS) entry which is preliminary data.</text>
</comment>
<dbReference type="PANTHER" id="PTHR10030">
    <property type="entry name" value="ALPHA-L-FUCOSIDASE"/>
    <property type="match status" value="1"/>
</dbReference>
<dbReference type="Pfam" id="PF01120">
    <property type="entry name" value="Alpha_L_fucos"/>
    <property type="match status" value="1"/>
</dbReference>
<proteinExistence type="inferred from homology"/>
<dbReference type="SMART" id="SM00812">
    <property type="entry name" value="Alpha_L_fucos"/>
    <property type="match status" value="1"/>
</dbReference>
<dbReference type="Gene3D" id="3.20.20.80">
    <property type="entry name" value="Glycosidases"/>
    <property type="match status" value="1"/>
</dbReference>
<keyword evidence="6 8" id="KW-0326">Glycosidase</keyword>